<keyword evidence="1" id="KW-0812">Transmembrane</keyword>
<keyword evidence="1" id="KW-1133">Transmembrane helix</keyword>
<dbReference type="EMBL" id="PUHY01000012">
    <property type="protein sequence ID" value="PQO32357.1"/>
    <property type="molecule type" value="Genomic_DNA"/>
</dbReference>
<evidence type="ECO:0000313" key="3">
    <source>
        <dbReference type="EMBL" id="PQO32357.1"/>
    </source>
</evidence>
<dbReference type="Pfam" id="PF12158">
    <property type="entry name" value="DUF3592"/>
    <property type="match status" value="1"/>
</dbReference>
<sequence>MSDQAIAALVLGVLNLIGALIVLRGLWEVYCGWRTSHWEKVPGQITSAVLEETVRKSNKNSRKLYEVKANYHYDVCGRPYQGETIAPSYVATSNQQEHRDLLDWLNSANSLQVFYNSQNPEQSVLLPGIDRGMFATAMVGIIWLSVTGGITGMFYLIHGGDPALIQSIASG</sequence>
<dbReference type="AlphaFoldDB" id="A0A2S8FJL5"/>
<organism evidence="3 4">
    <name type="scientific">Blastopirellula marina</name>
    <dbReference type="NCBI Taxonomy" id="124"/>
    <lineage>
        <taxon>Bacteria</taxon>
        <taxon>Pseudomonadati</taxon>
        <taxon>Planctomycetota</taxon>
        <taxon>Planctomycetia</taxon>
        <taxon>Pirellulales</taxon>
        <taxon>Pirellulaceae</taxon>
        <taxon>Blastopirellula</taxon>
    </lineage>
</organism>
<comment type="caution">
    <text evidence="3">The sequence shown here is derived from an EMBL/GenBank/DDBJ whole genome shotgun (WGS) entry which is preliminary data.</text>
</comment>
<feature type="domain" description="DUF3592" evidence="2">
    <location>
        <begin position="41"/>
        <end position="129"/>
    </location>
</feature>
<protein>
    <recommendedName>
        <fullName evidence="2">DUF3592 domain-containing protein</fullName>
    </recommendedName>
</protein>
<evidence type="ECO:0000256" key="1">
    <source>
        <dbReference type="SAM" id="Phobius"/>
    </source>
</evidence>
<dbReference type="Proteomes" id="UP000238322">
    <property type="component" value="Unassembled WGS sequence"/>
</dbReference>
<feature type="transmembrane region" description="Helical" evidence="1">
    <location>
        <begin position="133"/>
        <end position="157"/>
    </location>
</feature>
<dbReference type="OrthoDB" id="289479at2"/>
<evidence type="ECO:0000259" key="2">
    <source>
        <dbReference type="Pfam" id="PF12158"/>
    </source>
</evidence>
<proteinExistence type="predicted"/>
<gene>
    <name evidence="3" type="ORF">C5Y83_19220</name>
</gene>
<evidence type="ECO:0000313" key="4">
    <source>
        <dbReference type="Proteomes" id="UP000238322"/>
    </source>
</evidence>
<keyword evidence="1" id="KW-0472">Membrane</keyword>
<dbReference type="RefSeq" id="WP_105331370.1">
    <property type="nucleotide sequence ID" value="NZ_PUHY01000012.1"/>
</dbReference>
<accession>A0A2S8FJL5</accession>
<dbReference type="InterPro" id="IPR021994">
    <property type="entry name" value="DUF3592"/>
</dbReference>
<reference evidence="3 4" key="1">
    <citation type="submission" date="2018-02" db="EMBL/GenBank/DDBJ databases">
        <title>Comparative genomes isolates from brazilian mangrove.</title>
        <authorList>
            <person name="Araujo J.E."/>
            <person name="Taketani R.G."/>
            <person name="Silva M.C.P."/>
            <person name="Loureco M.V."/>
            <person name="Andreote F.D."/>
        </authorList>
    </citation>
    <scope>NUCLEOTIDE SEQUENCE [LARGE SCALE GENOMIC DNA]</scope>
    <source>
        <strain evidence="3 4">Hex-1 MGV</strain>
    </source>
</reference>
<name>A0A2S8FJL5_9BACT</name>
<feature type="transmembrane region" description="Helical" evidence="1">
    <location>
        <begin position="6"/>
        <end position="27"/>
    </location>
</feature>